<name>A0A450VN49_9GAMM</name>
<accession>A0A450VN49</accession>
<reference evidence="2" key="1">
    <citation type="submission" date="2019-02" db="EMBL/GenBank/DDBJ databases">
        <authorList>
            <person name="Gruber-Vodicka R. H."/>
            <person name="Seah K. B. B."/>
        </authorList>
    </citation>
    <scope>NUCLEOTIDE SEQUENCE</scope>
    <source>
        <strain evidence="1">BECK_BZ163</strain>
        <strain evidence="2">BECK_BZ164</strain>
    </source>
</reference>
<evidence type="ECO:0000313" key="2">
    <source>
        <dbReference type="EMBL" id="VFK06246.1"/>
    </source>
</evidence>
<dbReference type="EMBL" id="CAADEZ010000010">
    <property type="protein sequence ID" value="VFJ43579.1"/>
    <property type="molecule type" value="Genomic_DNA"/>
</dbReference>
<organism evidence="2">
    <name type="scientific">Candidatus Kentrum sp. FM</name>
    <dbReference type="NCBI Taxonomy" id="2126340"/>
    <lineage>
        <taxon>Bacteria</taxon>
        <taxon>Pseudomonadati</taxon>
        <taxon>Pseudomonadota</taxon>
        <taxon>Gammaproteobacteria</taxon>
        <taxon>Candidatus Kentrum</taxon>
    </lineage>
</organism>
<protein>
    <submittedName>
        <fullName evidence="2">Uncharacterized protein</fullName>
    </submittedName>
</protein>
<dbReference type="AlphaFoldDB" id="A0A450VN49"/>
<evidence type="ECO:0000313" key="1">
    <source>
        <dbReference type="EMBL" id="VFJ43579.1"/>
    </source>
</evidence>
<dbReference type="EMBL" id="CAADFL010000013">
    <property type="protein sequence ID" value="VFK06246.1"/>
    <property type="molecule type" value="Genomic_DNA"/>
</dbReference>
<gene>
    <name evidence="1" type="ORF">BECKFM1743A_GA0114220_100109</name>
    <name evidence="2" type="ORF">BECKFM1743B_GA0114221_100139</name>
</gene>
<sequence length="31" mass="3679">MKLRKYWRYNGLTGGGLCRDVAVQRCYEKTI</sequence>
<proteinExistence type="predicted"/>